<dbReference type="SUPFAM" id="SSF51126">
    <property type="entry name" value="Pectin lyase-like"/>
    <property type="match status" value="1"/>
</dbReference>
<evidence type="ECO:0000259" key="2">
    <source>
        <dbReference type="Pfam" id="PF13229"/>
    </source>
</evidence>
<dbReference type="EMBL" id="WTUZ01000005">
    <property type="protein sequence ID" value="MZQ80900.1"/>
    <property type="molecule type" value="Genomic_DNA"/>
</dbReference>
<dbReference type="InterPro" id="IPR006626">
    <property type="entry name" value="PbH1"/>
</dbReference>
<dbReference type="RefSeq" id="WP_161405211.1">
    <property type="nucleotide sequence ID" value="NZ_WTUZ01000005.1"/>
</dbReference>
<evidence type="ECO:0000256" key="1">
    <source>
        <dbReference type="ARBA" id="ARBA00022737"/>
    </source>
</evidence>
<dbReference type="PANTHER" id="PTHR22990">
    <property type="entry name" value="F-BOX ONLY PROTEIN"/>
    <property type="match status" value="1"/>
</dbReference>
<name>A0A6L8UUV1_9BACL</name>
<organism evidence="3 4">
    <name type="scientific">Paenibacillus silvestris</name>
    <dbReference type="NCBI Taxonomy" id="2606219"/>
    <lineage>
        <taxon>Bacteria</taxon>
        <taxon>Bacillati</taxon>
        <taxon>Bacillota</taxon>
        <taxon>Bacilli</taxon>
        <taxon>Bacillales</taxon>
        <taxon>Paenibacillaceae</taxon>
        <taxon>Paenibacillus</taxon>
    </lineage>
</organism>
<gene>
    <name evidence="3" type="ORF">GQF01_01940</name>
</gene>
<dbReference type="InterPro" id="IPR039448">
    <property type="entry name" value="Beta_helix"/>
</dbReference>
<dbReference type="AlphaFoldDB" id="A0A6L8UUV1"/>
<evidence type="ECO:0000313" key="4">
    <source>
        <dbReference type="Proteomes" id="UP000481087"/>
    </source>
</evidence>
<dbReference type="InterPro" id="IPR012334">
    <property type="entry name" value="Pectin_lyas_fold"/>
</dbReference>
<dbReference type="Proteomes" id="UP000481087">
    <property type="component" value="Unassembled WGS sequence"/>
</dbReference>
<dbReference type="Gene3D" id="2.160.20.10">
    <property type="entry name" value="Single-stranded right-handed beta-helix, Pectin lyase-like"/>
    <property type="match status" value="2"/>
</dbReference>
<reference evidence="3 4" key="1">
    <citation type="submission" date="2019-12" db="EMBL/GenBank/DDBJ databases">
        <title>Paenibacillus sp. nov. sp. isolated from soil.</title>
        <authorList>
            <person name="Kim J."/>
            <person name="Jeong S.E."/>
            <person name="Jung H.S."/>
            <person name="Jeon C.O."/>
        </authorList>
    </citation>
    <scope>NUCLEOTIDE SEQUENCE [LARGE SCALE GENOMIC DNA]</scope>
    <source>
        <strain evidence="3 4">5J-6</strain>
    </source>
</reference>
<keyword evidence="1" id="KW-0677">Repeat</keyword>
<dbReference type="Pfam" id="PF13229">
    <property type="entry name" value="Beta_helix"/>
    <property type="match status" value="1"/>
</dbReference>
<dbReference type="SMART" id="SM00710">
    <property type="entry name" value="PbH1"/>
    <property type="match status" value="8"/>
</dbReference>
<sequence>MALIEVFPNSPTAIQDAVTLSNEGDVILVHRGVYHENVQVSSVKNNIRIISKYKYGAILDGNCMLLEAFELNSVAGVEIYGFRIKNYLSRGIQLISAKSNHILSNKISDIGGGVNPVGIYATNSVGNLFMKNVVERIGSTGSGTGITLQAVTGNWVIKNKLKHNSAHGIEIIDGNHHAIVGNQISNNKGDGILVNWLDNNLIYDNKITNNGNNGVNAQCTNTIILNSKIKGNRDNGLLISFNYNFAGFNEIKENKQSGIQVSSDLNDIQNNKIEKNEDNGVVIHDPHTANLVFENQFKRNNPHNIKDQGENNTIIQNTIKE</sequence>
<protein>
    <recommendedName>
        <fullName evidence="2">Right handed beta helix domain-containing protein</fullName>
    </recommendedName>
</protein>
<feature type="domain" description="Right handed beta helix" evidence="2">
    <location>
        <begin position="142"/>
        <end position="263"/>
    </location>
</feature>
<dbReference type="InterPro" id="IPR011050">
    <property type="entry name" value="Pectin_lyase_fold/virulence"/>
</dbReference>
<dbReference type="InterPro" id="IPR051550">
    <property type="entry name" value="SCF-Subunits/Alg-Epimerases"/>
</dbReference>
<dbReference type="PANTHER" id="PTHR22990:SF15">
    <property type="entry name" value="F-BOX ONLY PROTEIN 10"/>
    <property type="match status" value="1"/>
</dbReference>
<keyword evidence="4" id="KW-1185">Reference proteome</keyword>
<evidence type="ECO:0000313" key="3">
    <source>
        <dbReference type="EMBL" id="MZQ80900.1"/>
    </source>
</evidence>
<accession>A0A6L8UUV1</accession>
<proteinExistence type="predicted"/>
<comment type="caution">
    <text evidence="3">The sequence shown here is derived from an EMBL/GenBank/DDBJ whole genome shotgun (WGS) entry which is preliminary data.</text>
</comment>